<dbReference type="PROSITE" id="PS50089">
    <property type="entry name" value="ZF_RING_2"/>
    <property type="match status" value="1"/>
</dbReference>
<dbReference type="InterPro" id="IPR013083">
    <property type="entry name" value="Znf_RING/FYVE/PHD"/>
</dbReference>
<dbReference type="GO" id="GO:0008270">
    <property type="term" value="F:zinc ion binding"/>
    <property type="evidence" value="ECO:0007669"/>
    <property type="project" value="UniProtKB-KW"/>
</dbReference>
<evidence type="ECO:0000256" key="3">
    <source>
        <dbReference type="ARBA" id="ARBA00022833"/>
    </source>
</evidence>
<proteinExistence type="predicted"/>
<dbReference type="EMBL" id="ML976615">
    <property type="protein sequence ID" value="KAF1849339.1"/>
    <property type="molecule type" value="Genomic_DNA"/>
</dbReference>
<dbReference type="Gene3D" id="3.30.40.10">
    <property type="entry name" value="Zinc/RING finger domain, C3HC4 (zinc finger)"/>
    <property type="match status" value="1"/>
</dbReference>
<reference evidence="7" key="1">
    <citation type="submission" date="2020-01" db="EMBL/GenBank/DDBJ databases">
        <authorList>
            <consortium name="DOE Joint Genome Institute"/>
            <person name="Haridas S."/>
            <person name="Albert R."/>
            <person name="Binder M."/>
            <person name="Bloem J."/>
            <person name="Labutti K."/>
            <person name="Salamov A."/>
            <person name="Andreopoulos B."/>
            <person name="Baker S.E."/>
            <person name="Barry K."/>
            <person name="Bills G."/>
            <person name="Bluhm B.H."/>
            <person name="Cannon C."/>
            <person name="Castanera R."/>
            <person name="Culley D.E."/>
            <person name="Daum C."/>
            <person name="Ezra D."/>
            <person name="Gonzalez J.B."/>
            <person name="Henrissat B."/>
            <person name="Kuo A."/>
            <person name="Liang C."/>
            <person name="Lipzen A."/>
            <person name="Lutzoni F."/>
            <person name="Magnuson J."/>
            <person name="Mondo S."/>
            <person name="Nolan M."/>
            <person name="Ohm R."/>
            <person name="Pangilinan J."/>
            <person name="Park H.-J."/>
            <person name="Ramirez L."/>
            <person name="Alfaro M."/>
            <person name="Sun H."/>
            <person name="Tritt A."/>
            <person name="Yoshinaga Y."/>
            <person name="Zwiers L.-H."/>
            <person name="Turgeon B.G."/>
            <person name="Goodwin S.B."/>
            <person name="Spatafora J.W."/>
            <person name="Crous P.W."/>
            <person name="Grigoriev I.V."/>
        </authorList>
    </citation>
    <scope>NUCLEOTIDE SEQUENCE</scope>
    <source>
        <strain evidence="7">CBS 394.84</strain>
    </source>
</reference>
<gene>
    <name evidence="7" type="ORF">K460DRAFT_415722</name>
</gene>
<dbReference type="GO" id="GO:0016567">
    <property type="term" value="P:protein ubiquitination"/>
    <property type="evidence" value="ECO:0007669"/>
    <property type="project" value="TreeGrafter"/>
</dbReference>
<dbReference type="Pfam" id="PF13639">
    <property type="entry name" value="zf-RING_2"/>
    <property type="match status" value="1"/>
</dbReference>
<dbReference type="SMART" id="SM00184">
    <property type="entry name" value="RING"/>
    <property type="match status" value="1"/>
</dbReference>
<keyword evidence="3" id="KW-0862">Zinc</keyword>
<evidence type="ECO:0000256" key="4">
    <source>
        <dbReference type="PROSITE-ProRule" id="PRU00175"/>
    </source>
</evidence>
<feature type="domain" description="RING-type" evidence="6">
    <location>
        <begin position="59"/>
        <end position="103"/>
    </location>
</feature>
<keyword evidence="1" id="KW-0479">Metal-binding</keyword>
<dbReference type="SUPFAM" id="SSF57850">
    <property type="entry name" value="RING/U-box"/>
    <property type="match status" value="1"/>
</dbReference>
<dbReference type="OrthoDB" id="8062037at2759"/>
<evidence type="ECO:0000259" key="6">
    <source>
        <dbReference type="PROSITE" id="PS50089"/>
    </source>
</evidence>
<name>A0A9P4GQ87_9PLEO</name>
<evidence type="ECO:0000256" key="5">
    <source>
        <dbReference type="SAM" id="MobiDB-lite"/>
    </source>
</evidence>
<dbReference type="CDD" id="cd16448">
    <property type="entry name" value="RING-H2"/>
    <property type="match status" value="1"/>
</dbReference>
<dbReference type="RefSeq" id="XP_040791902.1">
    <property type="nucleotide sequence ID" value="XM_040937751.1"/>
</dbReference>
<evidence type="ECO:0000256" key="1">
    <source>
        <dbReference type="ARBA" id="ARBA00022723"/>
    </source>
</evidence>
<dbReference type="PANTHER" id="PTHR45969">
    <property type="entry name" value="RING ZINC FINGER PROTEIN-RELATED"/>
    <property type="match status" value="1"/>
</dbReference>
<dbReference type="Proteomes" id="UP000800039">
    <property type="component" value="Unassembled WGS sequence"/>
</dbReference>
<protein>
    <recommendedName>
        <fullName evidence="6">RING-type domain-containing protein</fullName>
    </recommendedName>
</protein>
<evidence type="ECO:0000313" key="8">
    <source>
        <dbReference type="Proteomes" id="UP000800039"/>
    </source>
</evidence>
<dbReference type="GeneID" id="63855001"/>
<dbReference type="InterPro" id="IPR001841">
    <property type="entry name" value="Znf_RING"/>
</dbReference>
<dbReference type="AlphaFoldDB" id="A0A9P4GQ87"/>
<evidence type="ECO:0000313" key="7">
    <source>
        <dbReference type="EMBL" id="KAF1849339.1"/>
    </source>
</evidence>
<keyword evidence="8" id="KW-1185">Reference proteome</keyword>
<sequence>MPIPNYRQAQHRLGQDYGRPFDVPMYAYPTLNRPALRSQAEFFMTGVIPVETRPPGEVCTICTEPLVADVVQLVACTHFFHCTCILAWLQGAEKRNCTCPNCRRALYEATPPAHRSFIPLPSRALTPARGPPRGVPFLIPGLGVDESNGSSSSEWALRPDLPFGNAPRRTPLDSPPRSIPDITAPFRRLDIDTLRATPLSPTSRHRRHHRDTFLGRRVPAGIDRSALLRHNLLHGDARASPSARNATHTRPAPPVFNGRERVNADNSTLRVMRDHNVARNGRTETHVALPPLVSLPTPTPQEVVQSRSPEFVDSSPQTAFWQNFDSMRMEVDSVTHRTTPMDRWAAQAANRARFYPGGN</sequence>
<organism evidence="7 8">
    <name type="scientific">Cucurbitaria berberidis CBS 394.84</name>
    <dbReference type="NCBI Taxonomy" id="1168544"/>
    <lineage>
        <taxon>Eukaryota</taxon>
        <taxon>Fungi</taxon>
        <taxon>Dikarya</taxon>
        <taxon>Ascomycota</taxon>
        <taxon>Pezizomycotina</taxon>
        <taxon>Dothideomycetes</taxon>
        <taxon>Pleosporomycetidae</taxon>
        <taxon>Pleosporales</taxon>
        <taxon>Pleosporineae</taxon>
        <taxon>Cucurbitariaceae</taxon>
        <taxon>Cucurbitaria</taxon>
    </lineage>
</organism>
<evidence type="ECO:0000256" key="2">
    <source>
        <dbReference type="ARBA" id="ARBA00022771"/>
    </source>
</evidence>
<dbReference type="PANTHER" id="PTHR45969:SF69">
    <property type="entry name" value="FINGER DOMAIN PROTEIN, PUTATIVE (AFU_ORTHOLOGUE AFUA_3G12190)-RELATED"/>
    <property type="match status" value="1"/>
</dbReference>
<accession>A0A9P4GQ87</accession>
<keyword evidence="2 4" id="KW-0863">Zinc-finger</keyword>
<comment type="caution">
    <text evidence="7">The sequence shown here is derived from an EMBL/GenBank/DDBJ whole genome shotgun (WGS) entry which is preliminary data.</text>
</comment>
<dbReference type="GO" id="GO:0061630">
    <property type="term" value="F:ubiquitin protein ligase activity"/>
    <property type="evidence" value="ECO:0007669"/>
    <property type="project" value="TreeGrafter"/>
</dbReference>
<feature type="region of interest" description="Disordered" evidence="5">
    <location>
        <begin position="238"/>
        <end position="260"/>
    </location>
</feature>